<dbReference type="AlphaFoldDB" id="R7TQ88"/>
<dbReference type="EMBL" id="AMQN01012659">
    <property type="status" value="NOT_ANNOTATED_CDS"/>
    <property type="molecule type" value="Genomic_DNA"/>
</dbReference>
<protein>
    <recommendedName>
        <fullName evidence="10">Innexin</fullName>
    </recommendedName>
</protein>
<evidence type="ECO:0000256" key="1">
    <source>
        <dbReference type="ARBA" id="ARBA00004651"/>
    </source>
</evidence>
<accession>R7TQ88</accession>
<dbReference type="GO" id="GO:0034220">
    <property type="term" value="P:monoatomic ion transmembrane transport"/>
    <property type="evidence" value="ECO:0007669"/>
    <property type="project" value="UniProtKB-KW"/>
</dbReference>
<dbReference type="EMBL" id="KB309665">
    <property type="protein sequence ID" value="ELT93681.1"/>
    <property type="molecule type" value="Genomic_DNA"/>
</dbReference>
<keyword evidence="6 10" id="KW-0406">Ion transport</keyword>
<evidence type="ECO:0000256" key="6">
    <source>
        <dbReference type="ARBA" id="ARBA00023065"/>
    </source>
</evidence>
<dbReference type="PROSITE" id="PS51013">
    <property type="entry name" value="PANNEXIN"/>
    <property type="match status" value="1"/>
</dbReference>
<keyword evidence="9" id="KW-0325">Glycoprotein</keyword>
<evidence type="ECO:0000256" key="10">
    <source>
        <dbReference type="RuleBase" id="RU010713"/>
    </source>
</evidence>
<dbReference type="PANTHER" id="PTHR16071:SF2">
    <property type="entry name" value="FIGNL1-INTERACTING REGULATOR OF RECOMBINATION AND MITOSIS"/>
    <property type="match status" value="1"/>
</dbReference>
<evidence type="ECO:0000256" key="3">
    <source>
        <dbReference type="ARBA" id="ARBA00022475"/>
    </source>
</evidence>
<evidence type="ECO:0000256" key="9">
    <source>
        <dbReference type="PIRSR" id="PIRSR600990-52"/>
    </source>
</evidence>
<dbReference type="STRING" id="283909.R7TQ88"/>
<reference evidence="13" key="3">
    <citation type="submission" date="2015-06" db="UniProtKB">
        <authorList>
            <consortium name="EnsemblMetazoa"/>
        </authorList>
    </citation>
    <scope>IDENTIFICATION</scope>
</reference>
<dbReference type="InterPro" id="IPR016024">
    <property type="entry name" value="ARM-type_fold"/>
</dbReference>
<proteinExistence type="inferred from homology"/>
<dbReference type="PANTHER" id="PTHR16071">
    <property type="entry name" value="CHROMOSOME 1 OPEN READING FRAME 112"/>
    <property type="match status" value="1"/>
</dbReference>
<comment type="similarity">
    <text evidence="10">Belongs to the pannexin family.</text>
</comment>
<gene>
    <name evidence="10" type="primary">inx</name>
    <name evidence="12" type="ORF">CAPTEDRAFT_226332</name>
</gene>
<feature type="transmembrane region" description="Helical" evidence="10">
    <location>
        <begin position="24"/>
        <end position="45"/>
    </location>
</feature>
<sequence length="1060" mass="120140">MLMEAFELLQSAGQDVDTFVTDFAIYKVITILTVYLPMVISTFLLSQEYLGDKIACFAPENFTEPQAESLHEYCWTNGYWISEGTPQIKSLYTQPHRYYPLYLPLQVIVTMSPVILWNIMTKNQLLAILRATEEFLEDLLEMVTNVDETNEKETALKAGNRMRQFHNTCVTACKTCRLSRITCIRVGYEMLLNCMVLLAQFKIYDHQDKDYHCRIPELYPDEIMCTVPTLDLLDMIWSINVTCLLISLIINVYTGVILYHVHNMEYQPMFYNNLPYGDSDSFNENVHWDDPWLKDSYVLLTRIFLENNPIMTKSYVLQAMKPGLQDVPEEDVKALPENEVELFKQERHKLSTVGRKESIYETAPESIPLKEPDNRTITEEISSMNDSATTPIEIKDGNGRLRHRVTISTKLKSAASVPGEKPNLTDYSVLGLVVMHKSSLLAHLDVSVLLGGLATDMEVTLNYLAAIHSETSAPHQDEDKSSGRQIKVLGFQMRILSSVSREYNSLSLSCESCVALHSLLIAINRNCPYDSTTWFHLEIKNQLTGAALMPLVSALLLQENFCQYALSITPDLSQWCEPNSKSLFHKLLDNFPPVGEFDSLELRKEFSLAGSMLINYYPTKCTQNLERLLLSYTIGSKYPEQTFMVIDLWVLLARRGGTQLIYEHCVFLIDLLGSITIIPTLPQVSYIIFLLRRLLKILPENLKASLAKTCSVDVCARVLPTFYQAKADFDRLEKWRNLTTGQDALNLNSCLVRLSFATFDDVTSSKKASSCLMPLWSYLIEENLQHTSVFTVLQAICVSICHVYKSIAAKCSDILRVLELLSKTLTEAKENKWSCLDELMLAALSLLKSLSSRSFAEANHKSILNLLSDLFYRLLAEEEHPVVRHAALETFAYFAEQTSHESVVAESLQRDDGVQERVVTYLNQISDPASYTSTNSISRSAFLLTQREHSQNALPFHVGKWPETNSSHVNPPADKRPRLSNRPITPPSSRSANPSMLLKSCCSKVPSPDNPSEGDPRSIYIHLEQSVSQLEECMPLPFGFRSKLNTLCRRLKLLADTTSS</sequence>
<keyword evidence="14" id="KW-1185">Reference proteome</keyword>
<name>R7TQ88_CAPTE</name>
<reference evidence="14" key="1">
    <citation type="submission" date="2012-12" db="EMBL/GenBank/DDBJ databases">
        <authorList>
            <person name="Hellsten U."/>
            <person name="Grimwood J."/>
            <person name="Chapman J.A."/>
            <person name="Shapiro H."/>
            <person name="Aerts A."/>
            <person name="Otillar R.P."/>
            <person name="Terry A.Y."/>
            <person name="Boore J.L."/>
            <person name="Simakov O."/>
            <person name="Marletaz F."/>
            <person name="Cho S.-J."/>
            <person name="Edsinger-Gonzales E."/>
            <person name="Havlak P."/>
            <person name="Kuo D.-H."/>
            <person name="Larsson T."/>
            <person name="Lv J."/>
            <person name="Arendt D."/>
            <person name="Savage R."/>
            <person name="Osoegawa K."/>
            <person name="de Jong P."/>
            <person name="Lindberg D.R."/>
            <person name="Seaver E.C."/>
            <person name="Weisblat D.A."/>
            <person name="Putnam N.H."/>
            <person name="Grigoriev I.V."/>
            <person name="Rokhsar D.S."/>
        </authorList>
    </citation>
    <scope>NUCLEOTIDE SEQUENCE</scope>
    <source>
        <strain evidence="14">I ESC-2004</strain>
    </source>
</reference>
<comment type="function">
    <text evidence="10">Structural component of the gap junctions.</text>
</comment>
<evidence type="ECO:0000313" key="14">
    <source>
        <dbReference type="Proteomes" id="UP000014760"/>
    </source>
</evidence>
<dbReference type="Pfam" id="PF00876">
    <property type="entry name" value="Innexin"/>
    <property type="match status" value="1"/>
</dbReference>
<evidence type="ECO:0000256" key="5">
    <source>
        <dbReference type="ARBA" id="ARBA00022989"/>
    </source>
</evidence>
<dbReference type="SUPFAM" id="SSF48371">
    <property type="entry name" value="ARM repeat"/>
    <property type="match status" value="1"/>
</dbReference>
<dbReference type="OrthoDB" id="6088000at2759"/>
<dbReference type="EnsemblMetazoa" id="CapteT226332">
    <property type="protein sequence ID" value="CapteP226332"/>
    <property type="gene ID" value="CapteG226332"/>
</dbReference>
<feature type="transmembrane region" description="Helical" evidence="10">
    <location>
        <begin position="236"/>
        <end position="259"/>
    </location>
</feature>
<keyword evidence="7 10" id="KW-0472">Membrane</keyword>
<feature type="region of interest" description="Disordered" evidence="11">
    <location>
        <begin position="957"/>
        <end position="1017"/>
    </location>
</feature>
<keyword evidence="5 10" id="KW-1133">Transmembrane helix</keyword>
<dbReference type="GO" id="GO:0005886">
    <property type="term" value="C:plasma membrane"/>
    <property type="evidence" value="ECO:0007669"/>
    <property type="project" value="UniProtKB-SubCell"/>
</dbReference>
<keyword evidence="4 10" id="KW-0812">Transmembrane</keyword>
<dbReference type="Proteomes" id="UP000014760">
    <property type="component" value="Unassembled WGS sequence"/>
</dbReference>
<reference evidence="12 14" key="2">
    <citation type="journal article" date="2013" name="Nature">
        <title>Insights into bilaterian evolution from three spiralian genomes.</title>
        <authorList>
            <person name="Simakov O."/>
            <person name="Marletaz F."/>
            <person name="Cho S.J."/>
            <person name="Edsinger-Gonzales E."/>
            <person name="Havlak P."/>
            <person name="Hellsten U."/>
            <person name="Kuo D.H."/>
            <person name="Larsson T."/>
            <person name="Lv J."/>
            <person name="Arendt D."/>
            <person name="Savage R."/>
            <person name="Osoegawa K."/>
            <person name="de Jong P."/>
            <person name="Grimwood J."/>
            <person name="Chapman J.A."/>
            <person name="Shapiro H."/>
            <person name="Aerts A."/>
            <person name="Otillar R.P."/>
            <person name="Terry A.Y."/>
            <person name="Boore J.L."/>
            <person name="Grigoriev I.V."/>
            <person name="Lindberg D.R."/>
            <person name="Seaver E.C."/>
            <person name="Weisblat D.A."/>
            <person name="Putnam N.H."/>
            <person name="Rokhsar D.S."/>
        </authorList>
    </citation>
    <scope>NUCLEOTIDE SEQUENCE</scope>
    <source>
        <strain evidence="12 14">I ESC-2004</strain>
    </source>
</reference>
<comment type="caution">
    <text evidence="10">Lacks conserved residue(s) required for the propagation of feature annotation.</text>
</comment>
<evidence type="ECO:0000256" key="7">
    <source>
        <dbReference type="ARBA" id="ARBA00023136"/>
    </source>
</evidence>
<dbReference type="GO" id="GO:0005921">
    <property type="term" value="C:gap junction"/>
    <property type="evidence" value="ECO:0007669"/>
    <property type="project" value="UniProtKB-UniRule"/>
</dbReference>
<keyword evidence="8 10" id="KW-0407">Ion channel</keyword>
<feature type="transmembrane region" description="Helical" evidence="10">
    <location>
        <begin position="99"/>
        <end position="120"/>
    </location>
</feature>
<dbReference type="InterPro" id="IPR000990">
    <property type="entry name" value="Innexin"/>
</dbReference>
<feature type="glycosylation site" description="N-linked (GlcNAc...) asparagine" evidence="9">
    <location>
        <position position="61"/>
    </location>
</feature>
<evidence type="ECO:0000256" key="4">
    <source>
        <dbReference type="ARBA" id="ARBA00022692"/>
    </source>
</evidence>
<organism evidence="12">
    <name type="scientific">Capitella teleta</name>
    <name type="common">Polychaete worm</name>
    <dbReference type="NCBI Taxonomy" id="283909"/>
    <lineage>
        <taxon>Eukaryota</taxon>
        <taxon>Metazoa</taxon>
        <taxon>Spiralia</taxon>
        <taxon>Lophotrochozoa</taxon>
        <taxon>Annelida</taxon>
        <taxon>Polychaeta</taxon>
        <taxon>Sedentaria</taxon>
        <taxon>Scolecida</taxon>
        <taxon>Capitellidae</taxon>
        <taxon>Capitella</taxon>
    </lineage>
</organism>
<evidence type="ECO:0000256" key="11">
    <source>
        <dbReference type="SAM" id="MobiDB-lite"/>
    </source>
</evidence>
<evidence type="ECO:0000256" key="2">
    <source>
        <dbReference type="ARBA" id="ARBA00022448"/>
    </source>
</evidence>
<dbReference type="InterPro" id="IPR027902">
    <property type="entry name" value="DUF4487"/>
</dbReference>
<keyword evidence="3" id="KW-1003">Cell membrane</keyword>
<dbReference type="Pfam" id="PF14868">
    <property type="entry name" value="DUF4487"/>
    <property type="match status" value="1"/>
</dbReference>
<comment type="subcellular location">
    <subcellularLocation>
        <location evidence="1 10">Cell membrane</location>
        <topology evidence="1 10">Multi-pass membrane protein</topology>
    </subcellularLocation>
</comment>
<dbReference type="HOGENOM" id="CLU_289388_0_0_1"/>
<evidence type="ECO:0000313" key="13">
    <source>
        <dbReference type="EnsemblMetazoa" id="CapteP226332"/>
    </source>
</evidence>
<evidence type="ECO:0000313" key="12">
    <source>
        <dbReference type="EMBL" id="ELT93681.1"/>
    </source>
</evidence>
<evidence type="ECO:0000256" key="8">
    <source>
        <dbReference type="ARBA" id="ARBA00023303"/>
    </source>
</evidence>
<keyword evidence="2 10" id="KW-0813">Transport</keyword>